<feature type="transmembrane region" description="Helical" evidence="7">
    <location>
        <begin position="400"/>
        <end position="424"/>
    </location>
</feature>
<feature type="transmembrane region" description="Helical" evidence="7">
    <location>
        <begin position="41"/>
        <end position="63"/>
    </location>
</feature>
<sequence length="580" mass="63129">MTRAKVAAQHQPAELIAAVEVDEQGLASKVLDYSTWSRKEYYWMMAGILGHAFMYSFEIHIVGGTQDFIQSSLEASSLLSVTPTVVQILQAALVPFFTKISDVIGRAEALTIALAFYLLGYIVSGTASGFAQFASGSIFNGIGTTGTVVLTQVLVAGKFFLGTWEGSMINIFVAQALLNPLTRKGFSWHNIYIIASVAVVMGAIFVLTPLWYLQRKGERRLGKRPRRSIQWFLNEFDAIGSLLLAGGLSLTLFPLMLAGTYDDGWQNPTILGCIVAGCVTLLLLFVWEAKFTSQPILPTRIWRNPTVFGGMFIQFVFTMMIAMNWTYFATYLYVSRPVTLAAAMLLMRGYQITYMVLALTTGVLMKKFNTCRPFVWGGILIMTLGCGLMLPARHPSSSDAFVVASQAVAGGGAGICNIAASVAITGAVHRRDMATVIGASQIINSIASALGGAIAGAVWTQLLPNRLRRHVTGELDFDKAINEAFTIRDLPEPTYSQVVRAYSDSQEVLTIITVCLVVLGLLTAFPMKHVDLLQSQNEQDTLYGGSRNDDTEAQVDSKTKEPAETPSVVVGDKEEIVEAK</sequence>
<dbReference type="InterPro" id="IPR036259">
    <property type="entry name" value="MFS_trans_sf"/>
</dbReference>
<feature type="transmembrane region" description="Helical" evidence="7">
    <location>
        <begin position="374"/>
        <end position="394"/>
    </location>
</feature>
<dbReference type="Gene3D" id="1.20.1250.20">
    <property type="entry name" value="MFS general substrate transporter like domains"/>
    <property type="match status" value="2"/>
</dbReference>
<reference evidence="8" key="1">
    <citation type="journal article" date="2020" name="Fungal Divers.">
        <title>Resolving the Mortierellaceae phylogeny through synthesis of multi-gene phylogenetics and phylogenomics.</title>
        <authorList>
            <person name="Vandepol N."/>
            <person name="Liber J."/>
            <person name="Desiro A."/>
            <person name="Na H."/>
            <person name="Kennedy M."/>
            <person name="Barry K."/>
            <person name="Grigoriev I.V."/>
            <person name="Miller A.N."/>
            <person name="O'Donnell K."/>
            <person name="Stajich J.E."/>
            <person name="Bonito G."/>
        </authorList>
    </citation>
    <scope>NUCLEOTIDE SEQUENCE</scope>
    <source>
        <strain evidence="8">BC1065</strain>
    </source>
</reference>
<evidence type="ECO:0000256" key="2">
    <source>
        <dbReference type="ARBA" id="ARBA00022448"/>
    </source>
</evidence>
<evidence type="ECO:0000313" key="9">
    <source>
        <dbReference type="Proteomes" id="UP000807716"/>
    </source>
</evidence>
<feature type="transmembrane region" description="Helical" evidence="7">
    <location>
        <begin position="109"/>
        <end position="131"/>
    </location>
</feature>
<feature type="transmembrane region" description="Helical" evidence="7">
    <location>
        <begin position="307"/>
        <end position="328"/>
    </location>
</feature>
<dbReference type="InterPro" id="IPR011701">
    <property type="entry name" value="MFS"/>
</dbReference>
<evidence type="ECO:0000256" key="1">
    <source>
        <dbReference type="ARBA" id="ARBA00004127"/>
    </source>
</evidence>
<evidence type="ECO:0000313" key="8">
    <source>
        <dbReference type="EMBL" id="KAG0267042.1"/>
    </source>
</evidence>
<keyword evidence="3 7" id="KW-0812">Transmembrane</keyword>
<evidence type="ECO:0000256" key="7">
    <source>
        <dbReference type="SAM" id="Phobius"/>
    </source>
</evidence>
<dbReference type="PANTHER" id="PTHR23501">
    <property type="entry name" value="MAJOR FACILITATOR SUPERFAMILY"/>
    <property type="match status" value="1"/>
</dbReference>
<feature type="transmembrane region" description="Helical" evidence="7">
    <location>
        <begin position="191"/>
        <end position="213"/>
    </location>
</feature>
<dbReference type="PANTHER" id="PTHR23501:SF191">
    <property type="entry name" value="VACUOLAR BASIC AMINO ACID TRANSPORTER 4"/>
    <property type="match status" value="1"/>
</dbReference>
<evidence type="ECO:0000256" key="5">
    <source>
        <dbReference type="ARBA" id="ARBA00023136"/>
    </source>
</evidence>
<keyword evidence="4 7" id="KW-1133">Transmembrane helix</keyword>
<dbReference type="GO" id="GO:0005886">
    <property type="term" value="C:plasma membrane"/>
    <property type="evidence" value="ECO:0007669"/>
    <property type="project" value="TreeGrafter"/>
</dbReference>
<comment type="subcellular location">
    <subcellularLocation>
        <location evidence="1">Endomembrane system</location>
        <topology evidence="1">Multi-pass membrane protein</topology>
    </subcellularLocation>
</comment>
<feature type="transmembrane region" description="Helical" evidence="7">
    <location>
        <begin position="436"/>
        <end position="459"/>
    </location>
</feature>
<evidence type="ECO:0008006" key="10">
    <source>
        <dbReference type="Google" id="ProtNLM"/>
    </source>
</evidence>
<keyword evidence="2" id="KW-0813">Transport</keyword>
<feature type="transmembrane region" description="Helical" evidence="7">
    <location>
        <begin position="234"/>
        <end position="257"/>
    </location>
</feature>
<dbReference type="GO" id="GO:0022857">
    <property type="term" value="F:transmembrane transporter activity"/>
    <property type="evidence" value="ECO:0007669"/>
    <property type="project" value="InterPro"/>
</dbReference>
<feature type="region of interest" description="Disordered" evidence="6">
    <location>
        <begin position="540"/>
        <end position="580"/>
    </location>
</feature>
<dbReference type="SUPFAM" id="SSF103473">
    <property type="entry name" value="MFS general substrate transporter"/>
    <property type="match status" value="2"/>
</dbReference>
<gene>
    <name evidence="8" type="ORF">DFQ27_009188</name>
</gene>
<dbReference type="AlphaFoldDB" id="A0A9P6QF38"/>
<evidence type="ECO:0000256" key="4">
    <source>
        <dbReference type="ARBA" id="ARBA00022989"/>
    </source>
</evidence>
<evidence type="ECO:0000256" key="3">
    <source>
        <dbReference type="ARBA" id="ARBA00022692"/>
    </source>
</evidence>
<dbReference type="GO" id="GO:0012505">
    <property type="term" value="C:endomembrane system"/>
    <property type="evidence" value="ECO:0007669"/>
    <property type="project" value="UniProtKB-SubCell"/>
</dbReference>
<feature type="compositionally biased region" description="Basic and acidic residues" evidence="6">
    <location>
        <begin position="547"/>
        <end position="563"/>
    </location>
</feature>
<keyword evidence="9" id="KW-1185">Reference proteome</keyword>
<comment type="caution">
    <text evidence="8">The sequence shown here is derived from an EMBL/GenBank/DDBJ whole genome shotgun (WGS) entry which is preliminary data.</text>
</comment>
<dbReference type="EMBL" id="JAAAJB010000082">
    <property type="protein sequence ID" value="KAG0267042.1"/>
    <property type="molecule type" value="Genomic_DNA"/>
</dbReference>
<protein>
    <recommendedName>
        <fullName evidence="10">MFS transporter</fullName>
    </recommendedName>
</protein>
<dbReference type="Pfam" id="PF07690">
    <property type="entry name" value="MFS_1"/>
    <property type="match status" value="1"/>
</dbReference>
<feature type="transmembrane region" description="Helical" evidence="7">
    <location>
        <begin position="340"/>
        <end position="362"/>
    </location>
</feature>
<proteinExistence type="predicted"/>
<name>A0A9P6QF38_9FUNG</name>
<evidence type="ECO:0000256" key="6">
    <source>
        <dbReference type="SAM" id="MobiDB-lite"/>
    </source>
</evidence>
<organism evidence="8 9">
    <name type="scientific">Actinomortierella ambigua</name>
    <dbReference type="NCBI Taxonomy" id="1343610"/>
    <lineage>
        <taxon>Eukaryota</taxon>
        <taxon>Fungi</taxon>
        <taxon>Fungi incertae sedis</taxon>
        <taxon>Mucoromycota</taxon>
        <taxon>Mortierellomycotina</taxon>
        <taxon>Mortierellomycetes</taxon>
        <taxon>Mortierellales</taxon>
        <taxon>Mortierellaceae</taxon>
        <taxon>Actinomortierella</taxon>
    </lineage>
</organism>
<dbReference type="OrthoDB" id="4078873at2759"/>
<feature type="transmembrane region" description="Helical" evidence="7">
    <location>
        <begin position="508"/>
        <end position="527"/>
    </location>
</feature>
<dbReference type="Proteomes" id="UP000807716">
    <property type="component" value="Unassembled WGS sequence"/>
</dbReference>
<feature type="compositionally biased region" description="Basic and acidic residues" evidence="6">
    <location>
        <begin position="571"/>
        <end position="580"/>
    </location>
</feature>
<keyword evidence="5 7" id="KW-0472">Membrane</keyword>
<accession>A0A9P6QF38</accession>
<feature type="transmembrane region" description="Helical" evidence="7">
    <location>
        <begin position="138"/>
        <end position="161"/>
    </location>
</feature>
<feature type="transmembrane region" description="Helical" evidence="7">
    <location>
        <begin position="269"/>
        <end position="287"/>
    </location>
</feature>